<dbReference type="Proteomes" id="UP000634308">
    <property type="component" value="Unassembled WGS sequence"/>
</dbReference>
<organism evidence="6 7">
    <name type="scientific">Deinococcus seoulensis</name>
    <dbReference type="NCBI Taxonomy" id="1837379"/>
    <lineage>
        <taxon>Bacteria</taxon>
        <taxon>Thermotogati</taxon>
        <taxon>Deinococcota</taxon>
        <taxon>Deinococci</taxon>
        <taxon>Deinococcales</taxon>
        <taxon>Deinococcaceae</taxon>
        <taxon>Deinococcus</taxon>
    </lineage>
</organism>
<dbReference type="InterPro" id="IPR050272">
    <property type="entry name" value="Isochorismatase-like_hydrls"/>
</dbReference>
<accession>A0ABQ2RUW5</accession>
<dbReference type="PIRSF" id="PIRSF001111">
    <property type="entry name" value="Isochorismatase"/>
    <property type="match status" value="1"/>
</dbReference>
<dbReference type="InterPro" id="IPR016291">
    <property type="entry name" value="Isochorismatase"/>
</dbReference>
<dbReference type="SUPFAM" id="SSF47336">
    <property type="entry name" value="ACP-like"/>
    <property type="match status" value="1"/>
</dbReference>
<evidence type="ECO:0000256" key="1">
    <source>
        <dbReference type="ARBA" id="ARBA00004924"/>
    </source>
</evidence>
<feature type="domain" description="Carrier" evidence="5">
    <location>
        <begin position="213"/>
        <end position="286"/>
    </location>
</feature>
<dbReference type="EC" id="3.3.2.1" evidence="2"/>
<evidence type="ECO:0000256" key="2">
    <source>
        <dbReference type="ARBA" id="ARBA00012100"/>
    </source>
</evidence>
<dbReference type="SUPFAM" id="SSF52499">
    <property type="entry name" value="Isochorismatase-like hydrolases"/>
    <property type="match status" value="1"/>
</dbReference>
<dbReference type="PRINTS" id="PR01398">
    <property type="entry name" value="ISCHRISMTASE"/>
</dbReference>
<dbReference type="PROSITE" id="PS50075">
    <property type="entry name" value="CARRIER"/>
    <property type="match status" value="1"/>
</dbReference>
<dbReference type="InterPro" id="IPR009081">
    <property type="entry name" value="PP-bd_ACP"/>
</dbReference>
<dbReference type="EMBL" id="BMQM01000012">
    <property type="protein sequence ID" value="GGR58946.1"/>
    <property type="molecule type" value="Genomic_DNA"/>
</dbReference>
<comment type="pathway">
    <text evidence="1">Siderophore biosynthesis.</text>
</comment>
<name>A0ABQ2RUW5_9DEIO</name>
<dbReference type="RefSeq" id="WP_189064928.1">
    <property type="nucleotide sequence ID" value="NZ_BMQM01000012.1"/>
</dbReference>
<comment type="caution">
    <text evidence="6">The sequence shown here is derived from an EMBL/GenBank/DDBJ whole genome shotgun (WGS) entry which is preliminary data.</text>
</comment>
<dbReference type="Pfam" id="PF00550">
    <property type="entry name" value="PP-binding"/>
    <property type="match status" value="1"/>
</dbReference>
<dbReference type="Gene3D" id="3.40.50.850">
    <property type="entry name" value="Isochorismatase-like"/>
    <property type="match status" value="1"/>
</dbReference>
<protein>
    <recommendedName>
        <fullName evidence="2">isochorismatase</fullName>
        <ecNumber evidence="2">3.3.2.1</ecNumber>
    </recommendedName>
</protein>
<reference evidence="7" key="1">
    <citation type="journal article" date="2019" name="Int. J. Syst. Evol. Microbiol.">
        <title>The Global Catalogue of Microorganisms (GCM) 10K type strain sequencing project: providing services to taxonomists for standard genome sequencing and annotation.</title>
        <authorList>
            <consortium name="The Broad Institute Genomics Platform"/>
            <consortium name="The Broad Institute Genome Sequencing Center for Infectious Disease"/>
            <person name="Wu L."/>
            <person name="Ma J."/>
        </authorList>
    </citation>
    <scope>NUCLEOTIDE SEQUENCE [LARGE SCALE GENOMIC DNA]</scope>
    <source>
        <strain evidence="7">JCM 31404</strain>
    </source>
</reference>
<evidence type="ECO:0000256" key="3">
    <source>
        <dbReference type="ARBA" id="ARBA00022801"/>
    </source>
</evidence>
<dbReference type="Gene3D" id="1.10.1200.10">
    <property type="entry name" value="ACP-like"/>
    <property type="match status" value="1"/>
</dbReference>
<evidence type="ECO:0000313" key="7">
    <source>
        <dbReference type="Proteomes" id="UP000634308"/>
    </source>
</evidence>
<dbReference type="InterPro" id="IPR036380">
    <property type="entry name" value="Isochorismatase-like_sf"/>
</dbReference>
<keyword evidence="3" id="KW-0378">Hydrolase</keyword>
<dbReference type="PANTHER" id="PTHR43540:SF3">
    <property type="entry name" value="ENTEROBACTIN SYNTHASE COMPONENT B"/>
    <property type="match status" value="1"/>
</dbReference>
<dbReference type="PANTHER" id="PTHR43540">
    <property type="entry name" value="PEROXYUREIDOACRYLATE/UREIDOACRYLATE AMIDOHYDROLASE-RELATED"/>
    <property type="match status" value="1"/>
</dbReference>
<evidence type="ECO:0000256" key="4">
    <source>
        <dbReference type="ARBA" id="ARBA00048590"/>
    </source>
</evidence>
<proteinExistence type="predicted"/>
<dbReference type="InterPro" id="IPR036736">
    <property type="entry name" value="ACP-like_sf"/>
</dbReference>
<gene>
    <name evidence="6" type="primary">dhbB</name>
    <name evidence="6" type="ORF">GCM10008959_20920</name>
</gene>
<evidence type="ECO:0000259" key="5">
    <source>
        <dbReference type="PROSITE" id="PS50075"/>
    </source>
</evidence>
<comment type="catalytic activity">
    <reaction evidence="4">
        <text>isochorismate + H2O = (2S,3S)-2,3-dihydroxy-2,3-dihydrobenzoate + pyruvate</text>
        <dbReference type="Rhea" id="RHEA:11112"/>
        <dbReference type="ChEBI" id="CHEBI:15361"/>
        <dbReference type="ChEBI" id="CHEBI:15377"/>
        <dbReference type="ChEBI" id="CHEBI:29780"/>
        <dbReference type="ChEBI" id="CHEBI:58764"/>
        <dbReference type="EC" id="3.3.2.1"/>
    </reaction>
</comment>
<dbReference type="Pfam" id="PF00857">
    <property type="entry name" value="Isochorismatase"/>
    <property type="match status" value="1"/>
</dbReference>
<keyword evidence="7" id="KW-1185">Reference proteome</keyword>
<evidence type="ECO:0000313" key="6">
    <source>
        <dbReference type="EMBL" id="GGR58946.1"/>
    </source>
</evidence>
<dbReference type="InterPro" id="IPR000868">
    <property type="entry name" value="Isochorismatase-like_dom"/>
</dbReference>
<sequence>MIPRLPSYPMPDPASFPATRVAWTPDAARSALLVHDLQVYFLDFYDPALPPVPELLRNVSRLIARCRELGIPVVYTAQPGGQRPQDRALLTDFWGTGLRDDPAQTRVHPQVAPQPGDTVLTKWRYSAFKRTPLEEQLRAWGRDQLLVCGVYAHIGCLLTAAEAFMLDVQPFLIGDALADFSEAEHRQALTYAANRCAQVTGTDDALRALGSPAWTEERVRGQVAALLGVDPQALHGDDDLLMLGLDSVRLMLLTEDWQREGQRVSYADVAARPTLNAIMDALNAAAPMPEPKPKPAPEPV</sequence>